<keyword evidence="2" id="KW-1185">Reference proteome</keyword>
<dbReference type="SUPFAM" id="SSF55729">
    <property type="entry name" value="Acyl-CoA N-acyltransferases (Nat)"/>
    <property type="match status" value="1"/>
</dbReference>
<accession>A0ABM1TD75</accession>
<proteinExistence type="predicted"/>
<dbReference type="InterPro" id="IPR000182">
    <property type="entry name" value="GNAT_dom"/>
</dbReference>
<dbReference type="RefSeq" id="XP_022253831.1">
    <property type="nucleotide sequence ID" value="XM_022398123.1"/>
</dbReference>
<dbReference type="PROSITE" id="PS51186">
    <property type="entry name" value="GNAT"/>
    <property type="match status" value="1"/>
</dbReference>
<evidence type="ECO:0000259" key="1">
    <source>
        <dbReference type="PROSITE" id="PS51186"/>
    </source>
</evidence>
<organism evidence="2 3">
    <name type="scientific">Limulus polyphemus</name>
    <name type="common">Atlantic horseshoe crab</name>
    <dbReference type="NCBI Taxonomy" id="6850"/>
    <lineage>
        <taxon>Eukaryota</taxon>
        <taxon>Metazoa</taxon>
        <taxon>Ecdysozoa</taxon>
        <taxon>Arthropoda</taxon>
        <taxon>Chelicerata</taxon>
        <taxon>Merostomata</taxon>
        <taxon>Xiphosura</taxon>
        <taxon>Limulidae</taxon>
        <taxon>Limulus</taxon>
    </lineage>
</organism>
<evidence type="ECO:0000313" key="3">
    <source>
        <dbReference type="RefSeq" id="XP_022253831.1"/>
    </source>
</evidence>
<dbReference type="GeneID" id="106469571"/>
<reference evidence="3 4" key="1">
    <citation type="submission" date="2025-05" db="UniProtKB">
        <authorList>
            <consortium name="RefSeq"/>
        </authorList>
    </citation>
    <scope>IDENTIFICATION</scope>
    <source>
        <tissue evidence="3 4">Muscle</tissue>
    </source>
</reference>
<sequence length="256" mass="28857">MSFASVSAVVLHENPNLMKKCCEVLNEEWKRSESARIHSLEKSNHSLPVSLVLVENLDHEDPEVIGHSRICRVLDDNSGCWIESVVIKKNRRNQGFGKLLMLKTEEFARRLGFKTAYLNTIDKQDFYKHLGYIFCDPVSSDGGNVSRYFVEKMREKIGSPLDGSNCIKKWQTLKHSIDDESFTNREQTLSKEVSTYPSSVPTLSSPVSVLVSAVVPPPPPPPVIGVKKDFHSSAKTSENITAQHLNSKRTWMKKSL</sequence>
<dbReference type="RefSeq" id="XP_022253832.1">
    <property type="nucleotide sequence ID" value="XM_022398124.1"/>
</dbReference>
<gene>
    <name evidence="3 4 5" type="primary">LOC106469571</name>
</gene>
<protein>
    <submittedName>
        <fullName evidence="3 4">N-acetyltransferase 6-like isoform X1</fullName>
    </submittedName>
</protein>
<dbReference type="Gene3D" id="3.40.630.30">
    <property type="match status" value="1"/>
</dbReference>
<dbReference type="PANTHER" id="PTHR13538:SF4">
    <property type="entry name" value="N-ALPHA-ACETYLTRANSFERASE 80"/>
    <property type="match status" value="1"/>
</dbReference>
<dbReference type="InterPro" id="IPR039840">
    <property type="entry name" value="NAA80"/>
</dbReference>
<evidence type="ECO:0000313" key="4">
    <source>
        <dbReference type="RefSeq" id="XP_022253832.1"/>
    </source>
</evidence>
<feature type="domain" description="N-acetyltransferase" evidence="1">
    <location>
        <begin position="8"/>
        <end position="155"/>
    </location>
</feature>
<dbReference type="CDD" id="cd04301">
    <property type="entry name" value="NAT_SF"/>
    <property type="match status" value="1"/>
</dbReference>
<dbReference type="PANTHER" id="PTHR13538">
    <property type="entry name" value="N-ACETYLTRANSFERASE 6"/>
    <property type="match status" value="1"/>
</dbReference>
<dbReference type="RefSeq" id="XP_022253833.1">
    <property type="nucleotide sequence ID" value="XM_022398125.1"/>
</dbReference>
<dbReference type="InterPro" id="IPR016181">
    <property type="entry name" value="Acyl_CoA_acyltransferase"/>
</dbReference>
<evidence type="ECO:0000313" key="2">
    <source>
        <dbReference type="Proteomes" id="UP000694941"/>
    </source>
</evidence>
<name>A0ABM1TD75_LIMPO</name>
<evidence type="ECO:0000313" key="5">
    <source>
        <dbReference type="RefSeq" id="XP_022253833.1"/>
    </source>
</evidence>
<dbReference type="Pfam" id="PF00583">
    <property type="entry name" value="Acetyltransf_1"/>
    <property type="match status" value="1"/>
</dbReference>
<dbReference type="Proteomes" id="UP000694941">
    <property type="component" value="Unplaced"/>
</dbReference>